<reference evidence="2" key="2">
    <citation type="submission" date="2018-05" db="EMBL/GenBank/DDBJ databases">
        <title>OgluRS3 (Oryza glumaepatula Reference Sequence Version 3).</title>
        <authorList>
            <person name="Zhang J."/>
            <person name="Kudrna D."/>
            <person name="Lee S."/>
            <person name="Talag J."/>
            <person name="Welchert J."/>
            <person name="Wing R.A."/>
        </authorList>
    </citation>
    <scope>NUCLEOTIDE SEQUENCE [LARGE SCALE GENOMIC DNA]</scope>
</reference>
<sequence length="87" mass="9236">MRRGSGKRSRKGKRGNGKNRRNMMRGRGSALESKLNIDFLPPCPPTLQTSSGSAASNENVSPAIRPLHEHSVDQVGVAVGTAIGRGI</sequence>
<feature type="compositionally biased region" description="Polar residues" evidence="1">
    <location>
        <begin position="46"/>
        <end position="59"/>
    </location>
</feature>
<evidence type="ECO:0000313" key="2">
    <source>
        <dbReference type="EnsemblPlants" id="OGLUM09G14110.1"/>
    </source>
</evidence>
<dbReference type="HOGENOM" id="CLU_2487080_0_0_1"/>
<dbReference type="Gramene" id="OGLUM09G14110.1">
    <property type="protein sequence ID" value="OGLUM09G14110.1"/>
    <property type="gene ID" value="OGLUM09G14110"/>
</dbReference>
<reference evidence="2" key="1">
    <citation type="submission" date="2015-04" db="UniProtKB">
        <authorList>
            <consortium name="EnsemblPlants"/>
        </authorList>
    </citation>
    <scope>IDENTIFICATION</scope>
</reference>
<protein>
    <submittedName>
        <fullName evidence="2">Uncharacterized protein</fullName>
    </submittedName>
</protein>
<accession>A0A0E0B468</accession>
<proteinExistence type="predicted"/>
<organism evidence="2">
    <name type="scientific">Oryza glumipatula</name>
    <dbReference type="NCBI Taxonomy" id="40148"/>
    <lineage>
        <taxon>Eukaryota</taxon>
        <taxon>Viridiplantae</taxon>
        <taxon>Streptophyta</taxon>
        <taxon>Embryophyta</taxon>
        <taxon>Tracheophyta</taxon>
        <taxon>Spermatophyta</taxon>
        <taxon>Magnoliopsida</taxon>
        <taxon>Liliopsida</taxon>
        <taxon>Poales</taxon>
        <taxon>Poaceae</taxon>
        <taxon>BOP clade</taxon>
        <taxon>Oryzoideae</taxon>
        <taxon>Oryzeae</taxon>
        <taxon>Oryzinae</taxon>
        <taxon>Oryza</taxon>
    </lineage>
</organism>
<feature type="region of interest" description="Disordered" evidence="1">
    <location>
        <begin position="1"/>
        <end position="59"/>
    </location>
</feature>
<dbReference type="Proteomes" id="UP000026961">
    <property type="component" value="Chromosome 9"/>
</dbReference>
<evidence type="ECO:0000256" key="1">
    <source>
        <dbReference type="SAM" id="MobiDB-lite"/>
    </source>
</evidence>
<feature type="compositionally biased region" description="Basic residues" evidence="1">
    <location>
        <begin position="1"/>
        <end position="24"/>
    </location>
</feature>
<keyword evidence="3" id="KW-1185">Reference proteome</keyword>
<dbReference type="AlphaFoldDB" id="A0A0E0B468"/>
<evidence type="ECO:0000313" key="3">
    <source>
        <dbReference type="Proteomes" id="UP000026961"/>
    </source>
</evidence>
<name>A0A0E0B468_9ORYZ</name>
<dbReference type="EnsemblPlants" id="OGLUM09G14110.1">
    <property type="protein sequence ID" value="OGLUM09G14110.1"/>
    <property type="gene ID" value="OGLUM09G14110"/>
</dbReference>